<evidence type="ECO:0000256" key="2">
    <source>
        <dbReference type="ARBA" id="ARBA00022723"/>
    </source>
</evidence>
<keyword evidence="6" id="KW-0325">Glycoprotein</keyword>
<keyword evidence="5" id="KW-0186">Copper</keyword>
<dbReference type="Pfam" id="PF07731">
    <property type="entry name" value="Cu-oxidase_2"/>
    <property type="match status" value="1"/>
</dbReference>
<dbReference type="OrthoDB" id="2121828at2759"/>
<dbReference type="GO" id="GO:0004322">
    <property type="term" value="F:ferroxidase activity"/>
    <property type="evidence" value="ECO:0007669"/>
    <property type="project" value="TreeGrafter"/>
</dbReference>
<evidence type="ECO:0000256" key="3">
    <source>
        <dbReference type="ARBA" id="ARBA00022729"/>
    </source>
</evidence>
<feature type="domain" description="Plastocyanin-like" evidence="9">
    <location>
        <begin position="360"/>
        <end position="493"/>
    </location>
</feature>
<dbReference type="InterPro" id="IPR001117">
    <property type="entry name" value="Cu-oxidase_2nd"/>
</dbReference>
<evidence type="ECO:0000256" key="6">
    <source>
        <dbReference type="ARBA" id="ARBA00023180"/>
    </source>
</evidence>
<dbReference type="Pfam" id="PF07732">
    <property type="entry name" value="Cu-oxidase_3"/>
    <property type="match status" value="1"/>
</dbReference>
<reference evidence="11 12" key="1">
    <citation type="journal article" date="2017" name="G3 (Bethesda)">
        <title>First Draft Genome Sequence of the Pathogenic Fungus Lomentospora prolificans (Formerly Scedosporium prolificans).</title>
        <authorList>
            <person name="Luo R."/>
            <person name="Zimin A."/>
            <person name="Workman R."/>
            <person name="Fan Y."/>
            <person name="Pertea G."/>
            <person name="Grossman N."/>
            <person name="Wear M.P."/>
            <person name="Jia B."/>
            <person name="Miller H."/>
            <person name="Casadevall A."/>
            <person name="Timp W."/>
            <person name="Zhang S.X."/>
            <person name="Salzberg S.L."/>
        </authorList>
    </citation>
    <scope>NUCLEOTIDE SEQUENCE [LARGE SCALE GENOMIC DNA]</scope>
    <source>
        <strain evidence="11 12">JHH-5317</strain>
    </source>
</reference>
<evidence type="ECO:0000313" key="11">
    <source>
        <dbReference type="EMBL" id="PKS07656.1"/>
    </source>
</evidence>
<dbReference type="GO" id="GO:0033573">
    <property type="term" value="C:high-affinity iron permease complex"/>
    <property type="evidence" value="ECO:0007669"/>
    <property type="project" value="TreeGrafter"/>
</dbReference>
<dbReference type="PROSITE" id="PS00080">
    <property type="entry name" value="MULTICOPPER_OXIDASE2"/>
    <property type="match status" value="1"/>
</dbReference>
<evidence type="ECO:0000259" key="9">
    <source>
        <dbReference type="Pfam" id="PF07731"/>
    </source>
</evidence>
<dbReference type="PANTHER" id="PTHR11709">
    <property type="entry name" value="MULTI-COPPER OXIDASE"/>
    <property type="match status" value="1"/>
</dbReference>
<dbReference type="InterPro" id="IPR011707">
    <property type="entry name" value="Cu-oxidase-like_N"/>
</dbReference>
<feature type="signal peptide" evidence="7">
    <location>
        <begin position="1"/>
        <end position="20"/>
    </location>
</feature>
<dbReference type="InterPro" id="IPR011706">
    <property type="entry name" value="Cu-oxidase_C"/>
</dbReference>
<name>A0A2N3N5F5_9PEZI</name>
<evidence type="ECO:0000259" key="8">
    <source>
        <dbReference type="Pfam" id="PF00394"/>
    </source>
</evidence>
<dbReference type="SUPFAM" id="SSF49503">
    <property type="entry name" value="Cupredoxins"/>
    <property type="match status" value="3"/>
</dbReference>
<keyword evidence="12" id="KW-1185">Reference proteome</keyword>
<dbReference type="STRING" id="41688.A0A2N3N5F5"/>
<feature type="chain" id="PRO_5014794526" description="Multicopper oxidase" evidence="7">
    <location>
        <begin position="21"/>
        <end position="572"/>
    </location>
</feature>
<evidence type="ECO:0000256" key="5">
    <source>
        <dbReference type="ARBA" id="ARBA00023008"/>
    </source>
</evidence>
<dbReference type="InterPro" id="IPR002355">
    <property type="entry name" value="Cu_oxidase_Cu_BS"/>
</dbReference>
<dbReference type="InParanoid" id="A0A2N3N5F5"/>
<evidence type="ECO:0000256" key="4">
    <source>
        <dbReference type="ARBA" id="ARBA00023002"/>
    </source>
</evidence>
<comment type="similarity">
    <text evidence="1">Belongs to the multicopper oxidase family.</text>
</comment>
<dbReference type="GO" id="GO:0033215">
    <property type="term" value="P:reductive iron assimilation"/>
    <property type="evidence" value="ECO:0007669"/>
    <property type="project" value="TreeGrafter"/>
</dbReference>
<gene>
    <name evidence="11" type="ORF">jhhlp_006262</name>
</gene>
<evidence type="ECO:0000313" key="12">
    <source>
        <dbReference type="Proteomes" id="UP000233524"/>
    </source>
</evidence>
<dbReference type="Pfam" id="PF00394">
    <property type="entry name" value="Cu-oxidase"/>
    <property type="match status" value="1"/>
</dbReference>
<organism evidence="11 12">
    <name type="scientific">Lomentospora prolificans</name>
    <dbReference type="NCBI Taxonomy" id="41688"/>
    <lineage>
        <taxon>Eukaryota</taxon>
        <taxon>Fungi</taxon>
        <taxon>Dikarya</taxon>
        <taxon>Ascomycota</taxon>
        <taxon>Pezizomycotina</taxon>
        <taxon>Sordariomycetes</taxon>
        <taxon>Hypocreomycetidae</taxon>
        <taxon>Microascales</taxon>
        <taxon>Microascaceae</taxon>
        <taxon>Lomentospora</taxon>
    </lineage>
</organism>
<dbReference type="InterPro" id="IPR033138">
    <property type="entry name" value="Cu_oxidase_CS"/>
</dbReference>
<dbReference type="GO" id="GO:0005507">
    <property type="term" value="F:copper ion binding"/>
    <property type="evidence" value="ECO:0007669"/>
    <property type="project" value="InterPro"/>
</dbReference>
<dbReference type="Gene3D" id="2.60.40.420">
    <property type="entry name" value="Cupredoxins - blue copper proteins"/>
    <property type="match status" value="3"/>
</dbReference>
<dbReference type="EMBL" id="NLAX01000701">
    <property type="protein sequence ID" value="PKS07656.1"/>
    <property type="molecule type" value="Genomic_DNA"/>
</dbReference>
<evidence type="ECO:0000256" key="1">
    <source>
        <dbReference type="ARBA" id="ARBA00010609"/>
    </source>
</evidence>
<dbReference type="CDD" id="cd13877">
    <property type="entry name" value="CuRO_2_Fet3p_like"/>
    <property type="match status" value="1"/>
</dbReference>
<dbReference type="Proteomes" id="UP000233524">
    <property type="component" value="Unassembled WGS sequence"/>
</dbReference>
<dbReference type="PROSITE" id="PS00079">
    <property type="entry name" value="MULTICOPPER_OXIDASE1"/>
    <property type="match status" value="2"/>
</dbReference>
<dbReference type="GO" id="GO:0010106">
    <property type="term" value="P:cellular response to iron ion starvation"/>
    <property type="evidence" value="ECO:0007669"/>
    <property type="project" value="TreeGrafter"/>
</dbReference>
<protein>
    <recommendedName>
        <fullName evidence="13">Multicopper oxidase</fullName>
    </recommendedName>
</protein>
<dbReference type="AlphaFoldDB" id="A0A2N3N5F5"/>
<evidence type="ECO:0000259" key="10">
    <source>
        <dbReference type="Pfam" id="PF07732"/>
    </source>
</evidence>
<accession>A0A2N3N5F5</accession>
<keyword evidence="3 7" id="KW-0732">Signal</keyword>
<keyword evidence="2" id="KW-0479">Metal-binding</keyword>
<proteinExistence type="inferred from homology"/>
<dbReference type="InterPro" id="IPR008972">
    <property type="entry name" value="Cupredoxin"/>
</dbReference>
<sequence length="572" mass="64247">MLSPTLGLLLSGALAGLVAAGTVEYDWDITWVNAAPDGFMRPVIGVNNEWPCPEIRATKGDIIRVKINNKLETQTTGLHFHGINQISTNWMDGPSLVTQCPVPPGQSIVYEFLADEAGTYWWHSHDMGQYPDGLRGPMIIDDPDDPYKDEYDEEYILTISDWYHERSLVLGQRFLNPNNTIGAPPAPDGILINDGQSADYPFEVGKNYRFRIINMGASASAMIHFDSHDMNVIMNDAAYVQQEIAYQLRATPAQRYDVIIKGTECDNRNFGALVSLDRNRDYTTANPPVWPYNATAWLVMDSEGEKRPDVVDIWRPFDDSHFKPLEGDILPPADKTLVFNFQTCRDKYGINRHCVNGSPYVNPKVPTLYTAATTGDFNTNETVYGAVHPFLVSYGDIVDIVVNNHDGGIHPFHLHGHHFQVLSRVHTGGGDWPGPDHAGSYNPKPPRRDTVSVFPRSHAVLRFEATNPGVYLFHCHIEWHVEMGLTATIIEAPNMLRDIEIPQDHINACKKAGVPYKGNAGGSVEDPLDTSNIRYEPPLEYTGQVTFSRYRYAQWIPAYVERVRRSRVGRLL</sequence>
<dbReference type="InterPro" id="IPR045087">
    <property type="entry name" value="Cu-oxidase_fam"/>
</dbReference>
<comment type="caution">
    <text evidence="11">The sequence shown here is derived from an EMBL/GenBank/DDBJ whole genome shotgun (WGS) entry which is preliminary data.</text>
</comment>
<dbReference type="PANTHER" id="PTHR11709:SF361">
    <property type="entry name" value="IRON TRANSPORT MULTICOPPER OXIDASE FET3"/>
    <property type="match status" value="1"/>
</dbReference>
<evidence type="ECO:0008006" key="13">
    <source>
        <dbReference type="Google" id="ProtNLM"/>
    </source>
</evidence>
<keyword evidence="4" id="KW-0560">Oxidoreductase</keyword>
<feature type="domain" description="Plastocyanin-like" evidence="10">
    <location>
        <begin position="29"/>
        <end position="144"/>
    </location>
</feature>
<evidence type="ECO:0000256" key="7">
    <source>
        <dbReference type="SAM" id="SignalP"/>
    </source>
</evidence>
<dbReference type="InterPro" id="IPR044130">
    <property type="entry name" value="CuRO_2_Fet3-like"/>
</dbReference>
<feature type="domain" description="Plastocyanin-like" evidence="8">
    <location>
        <begin position="153"/>
        <end position="298"/>
    </location>
</feature>
<dbReference type="VEuPathDB" id="FungiDB:jhhlp_006262"/>